<dbReference type="EMBL" id="VUYU01000003">
    <property type="protein sequence ID" value="NHZ33319.1"/>
    <property type="molecule type" value="Genomic_DNA"/>
</dbReference>
<comment type="caution">
    <text evidence="1">The sequence shown here is derived from an EMBL/GenBank/DDBJ whole genome shotgun (WGS) entry which is preliminary data.</text>
</comment>
<protein>
    <recommendedName>
        <fullName evidence="3">TIR domain-containing protein</fullName>
    </recommendedName>
</protein>
<proteinExistence type="predicted"/>
<name>A0ABX0LPE0_9BURK</name>
<organism evidence="1 2">
    <name type="scientific">Massilia rubra</name>
    <dbReference type="NCBI Taxonomy" id="2607910"/>
    <lineage>
        <taxon>Bacteria</taxon>
        <taxon>Pseudomonadati</taxon>
        <taxon>Pseudomonadota</taxon>
        <taxon>Betaproteobacteria</taxon>
        <taxon>Burkholderiales</taxon>
        <taxon>Oxalobacteraceae</taxon>
        <taxon>Telluria group</taxon>
        <taxon>Massilia</taxon>
    </lineage>
</organism>
<evidence type="ECO:0000313" key="2">
    <source>
        <dbReference type="Proteomes" id="UP000785613"/>
    </source>
</evidence>
<evidence type="ECO:0008006" key="3">
    <source>
        <dbReference type="Google" id="ProtNLM"/>
    </source>
</evidence>
<accession>A0ABX0LPE0</accession>
<gene>
    <name evidence="1" type="ORF">F0185_06910</name>
</gene>
<dbReference type="Gene3D" id="3.40.50.10140">
    <property type="entry name" value="Toll/interleukin-1 receptor homology (TIR) domain"/>
    <property type="match status" value="1"/>
</dbReference>
<reference evidence="1 2" key="1">
    <citation type="submission" date="2019-09" db="EMBL/GenBank/DDBJ databases">
        <title>Taxonomy of Antarctic Massilia spp.: description of Massilia rubra sp. nov., Massilia aquatica sp. nov., Massilia mucilaginosa sp. nov., Massilia frigida sp. nov. isolated from streams, lakes and regoliths.</title>
        <authorList>
            <person name="Holochova P."/>
            <person name="Sedlacek I."/>
            <person name="Kralova S."/>
            <person name="Maslanova I."/>
            <person name="Busse H.-J."/>
            <person name="Stankova E."/>
            <person name="Vrbovska V."/>
            <person name="Kovarovic V."/>
            <person name="Bartak M."/>
            <person name="Svec P."/>
            <person name="Pantucek R."/>
        </authorList>
    </citation>
    <scope>NUCLEOTIDE SEQUENCE [LARGE SCALE GENOMIC DNA]</scope>
    <source>
        <strain evidence="1 2">CCM 8692</strain>
    </source>
</reference>
<sequence>MYQGFSLELSTSNLSTWNSADVSQTLKQKTRDGILQYSKQGTVDAKKLEDDWFGIIQADVFISHSHADEKLALTLANGLKEKLGLTCFVDSFVWGFADELLREIDDEFCYNADKKTYSYAQRNKSTSHVHLMLCAALNKMIDRCESVIFLNTPRSLITSAFMGNDANLTASPWIYTELVATKLMRRTVPHRAGVLKKAMESVEARNLPTFVYEAPLSHMTALSAHDLKKWAACGEKGGVALDNLYDRFGLNVDFSK</sequence>
<evidence type="ECO:0000313" key="1">
    <source>
        <dbReference type="EMBL" id="NHZ33319.1"/>
    </source>
</evidence>
<dbReference type="Proteomes" id="UP000785613">
    <property type="component" value="Unassembled WGS sequence"/>
</dbReference>
<dbReference type="InterPro" id="IPR035897">
    <property type="entry name" value="Toll_tir_struct_dom_sf"/>
</dbReference>
<dbReference type="SUPFAM" id="SSF52200">
    <property type="entry name" value="Toll/Interleukin receptor TIR domain"/>
    <property type="match status" value="1"/>
</dbReference>
<dbReference type="RefSeq" id="WP_167222828.1">
    <property type="nucleotide sequence ID" value="NZ_VUYU01000003.1"/>
</dbReference>
<keyword evidence="2" id="KW-1185">Reference proteome</keyword>